<feature type="region of interest" description="Disordered" evidence="1">
    <location>
        <begin position="32"/>
        <end position="85"/>
    </location>
</feature>
<feature type="compositionally biased region" description="Acidic residues" evidence="1">
    <location>
        <begin position="49"/>
        <end position="68"/>
    </location>
</feature>
<evidence type="ECO:0000256" key="1">
    <source>
        <dbReference type="SAM" id="MobiDB-lite"/>
    </source>
</evidence>
<keyword evidence="2" id="KW-0732">Signal</keyword>
<reference evidence="3 4" key="1">
    <citation type="submission" date="2020-02" db="EMBL/GenBank/DDBJ databases">
        <title>Paenibacillus sp. nov., isolated from rhizosphere soil of tomato.</title>
        <authorList>
            <person name="Weon H.-Y."/>
            <person name="Lee S.A."/>
        </authorList>
    </citation>
    <scope>NUCLEOTIDE SEQUENCE [LARGE SCALE GENOMIC DNA]</scope>
    <source>
        <strain evidence="3 4">14171R-81</strain>
    </source>
</reference>
<name>A0A6C0P534_9BACL</name>
<proteinExistence type="predicted"/>
<evidence type="ECO:0000313" key="4">
    <source>
        <dbReference type="Proteomes" id="UP000479114"/>
    </source>
</evidence>
<dbReference type="EMBL" id="CP048286">
    <property type="protein sequence ID" value="QHW33638.1"/>
    <property type="molecule type" value="Genomic_DNA"/>
</dbReference>
<evidence type="ECO:0000256" key="2">
    <source>
        <dbReference type="SAM" id="SignalP"/>
    </source>
</evidence>
<feature type="chain" id="PRO_5038404535" evidence="2">
    <location>
        <begin position="26"/>
        <end position="85"/>
    </location>
</feature>
<accession>A0A6C0P534</accession>
<dbReference type="KEGG" id="prz:GZH47_24445"/>
<feature type="signal peptide" evidence="2">
    <location>
        <begin position="1"/>
        <end position="25"/>
    </location>
</feature>
<dbReference type="RefSeq" id="WP_162643636.1">
    <property type="nucleotide sequence ID" value="NZ_CP048286.1"/>
</dbReference>
<gene>
    <name evidence="3" type="ORF">GZH47_24445</name>
</gene>
<organism evidence="3 4">
    <name type="scientific">Paenibacillus rhizovicinus</name>
    <dbReference type="NCBI Taxonomy" id="2704463"/>
    <lineage>
        <taxon>Bacteria</taxon>
        <taxon>Bacillati</taxon>
        <taxon>Bacillota</taxon>
        <taxon>Bacilli</taxon>
        <taxon>Bacillales</taxon>
        <taxon>Paenibacillaceae</taxon>
        <taxon>Paenibacillus</taxon>
    </lineage>
</organism>
<protein>
    <submittedName>
        <fullName evidence="3">Uncharacterized protein</fullName>
    </submittedName>
</protein>
<dbReference type="Proteomes" id="UP000479114">
    <property type="component" value="Chromosome"/>
</dbReference>
<dbReference type="AlphaFoldDB" id="A0A6C0P534"/>
<keyword evidence="4" id="KW-1185">Reference proteome</keyword>
<sequence length="85" mass="8843">MMRKRWLLAAALFTVLAAGSGTWLHATYAASDKTASTNTDSAAKAASDGDGEIADDQEESDGDGETNDDQGQAGQMDNDGETNDD</sequence>
<evidence type="ECO:0000313" key="3">
    <source>
        <dbReference type="EMBL" id="QHW33638.1"/>
    </source>
</evidence>